<evidence type="ECO:0000313" key="4">
    <source>
        <dbReference type="Proteomes" id="UP001595844"/>
    </source>
</evidence>
<feature type="domain" description="NAD(P)-binding" evidence="2">
    <location>
        <begin position="8"/>
        <end position="138"/>
    </location>
</feature>
<dbReference type="Pfam" id="PF13460">
    <property type="entry name" value="NAD_binding_10"/>
    <property type="match status" value="1"/>
</dbReference>
<dbReference type="InterPro" id="IPR036291">
    <property type="entry name" value="NAD(P)-bd_dom_sf"/>
</dbReference>
<keyword evidence="1" id="KW-0521">NADP</keyword>
<dbReference type="PANTHER" id="PTHR42748">
    <property type="entry name" value="NITROGEN METABOLITE REPRESSION PROTEIN NMRA FAMILY MEMBER"/>
    <property type="match status" value="1"/>
</dbReference>
<dbReference type="InterPro" id="IPR051164">
    <property type="entry name" value="NmrA-like_oxidored"/>
</dbReference>
<reference evidence="4" key="1">
    <citation type="journal article" date="2019" name="Int. J. Syst. Evol. Microbiol.">
        <title>The Global Catalogue of Microorganisms (GCM) 10K type strain sequencing project: providing services to taxonomists for standard genome sequencing and annotation.</title>
        <authorList>
            <consortium name="The Broad Institute Genomics Platform"/>
            <consortium name="The Broad Institute Genome Sequencing Center for Infectious Disease"/>
            <person name="Wu L."/>
            <person name="Ma J."/>
        </authorList>
    </citation>
    <scope>NUCLEOTIDE SEQUENCE [LARGE SCALE GENOMIC DNA]</scope>
    <source>
        <strain evidence="4">IBRC-M 10490</strain>
    </source>
</reference>
<evidence type="ECO:0000313" key="3">
    <source>
        <dbReference type="EMBL" id="MFC4375086.1"/>
    </source>
</evidence>
<gene>
    <name evidence="3" type="ORF">ACFO5K_13360</name>
</gene>
<accession>A0ABV8VIK9</accession>
<comment type="caution">
    <text evidence="3">The sequence shown here is derived from an EMBL/GenBank/DDBJ whole genome shotgun (WGS) entry which is preliminary data.</text>
</comment>
<dbReference type="Gene3D" id="3.40.50.720">
    <property type="entry name" value="NAD(P)-binding Rossmann-like Domain"/>
    <property type="match status" value="1"/>
</dbReference>
<dbReference type="SUPFAM" id="SSF51735">
    <property type="entry name" value="NAD(P)-binding Rossmann-fold domains"/>
    <property type="match status" value="1"/>
</dbReference>
<protein>
    <submittedName>
        <fullName evidence="3">SDR family oxidoreductase</fullName>
    </submittedName>
</protein>
<dbReference type="Proteomes" id="UP001595844">
    <property type="component" value="Unassembled WGS sequence"/>
</dbReference>
<proteinExistence type="predicted"/>
<evidence type="ECO:0000259" key="2">
    <source>
        <dbReference type="Pfam" id="PF13460"/>
    </source>
</evidence>
<dbReference type="EMBL" id="JBHSDL010000014">
    <property type="protein sequence ID" value="MFC4375086.1"/>
    <property type="molecule type" value="Genomic_DNA"/>
</dbReference>
<evidence type="ECO:0000256" key="1">
    <source>
        <dbReference type="ARBA" id="ARBA00022857"/>
    </source>
</evidence>
<dbReference type="PANTHER" id="PTHR42748:SF3">
    <property type="entry name" value="BLL4366 PROTEIN"/>
    <property type="match status" value="1"/>
</dbReference>
<dbReference type="RefSeq" id="WP_378561201.1">
    <property type="nucleotide sequence ID" value="NZ_JBHSDL010000014.1"/>
</dbReference>
<keyword evidence="4" id="KW-1185">Reference proteome</keyword>
<dbReference type="InterPro" id="IPR016040">
    <property type="entry name" value="NAD(P)-bd_dom"/>
</dbReference>
<name>A0ABV8VIK9_9NOCA</name>
<sequence>MRTVLVTGGTGKLGRAVVERLNDGRHEVRVLSRTPGSAATRRVVGDLRTGAGLDDAVAGAEVIVHCATTYGRGDVAAARHLLDAAVRAGLAPHVVNVSIAGVDRIPVPYYRAKLAAEEAITASGLPWTTLRTTQFHNLLATVFAGQRRLPVTFAPKGFRFQPIDIGDVADRLVALAVGEPVGRTLELGGPRVHTMGELARSYQSIMGWRRPVLSPPVPGKTLRGFTEGWNLVPGKPCGTVTFEEFLLGGIGGVTR</sequence>
<organism evidence="3 4">
    <name type="scientific">Nocardia halotolerans</name>
    <dbReference type="NCBI Taxonomy" id="1755878"/>
    <lineage>
        <taxon>Bacteria</taxon>
        <taxon>Bacillati</taxon>
        <taxon>Actinomycetota</taxon>
        <taxon>Actinomycetes</taxon>
        <taxon>Mycobacteriales</taxon>
        <taxon>Nocardiaceae</taxon>
        <taxon>Nocardia</taxon>
    </lineage>
</organism>